<proteinExistence type="predicted"/>
<evidence type="ECO:0000256" key="6">
    <source>
        <dbReference type="ARBA" id="ARBA00022989"/>
    </source>
</evidence>
<evidence type="ECO:0000256" key="2">
    <source>
        <dbReference type="ARBA" id="ARBA00022475"/>
    </source>
</evidence>
<dbReference type="Proteomes" id="UP000321567">
    <property type="component" value="Unassembled WGS sequence"/>
</dbReference>
<organism evidence="10 11">
    <name type="scientific">Pararhodospirillum oryzae</name>
    <dbReference type="NCBI Taxonomy" id="478448"/>
    <lineage>
        <taxon>Bacteria</taxon>
        <taxon>Pseudomonadati</taxon>
        <taxon>Pseudomonadota</taxon>
        <taxon>Alphaproteobacteria</taxon>
        <taxon>Rhodospirillales</taxon>
        <taxon>Rhodospirillaceae</taxon>
        <taxon>Pararhodospirillum</taxon>
    </lineage>
</organism>
<feature type="transmembrane region" description="Helical" evidence="8">
    <location>
        <begin position="69"/>
        <end position="90"/>
    </location>
</feature>
<keyword evidence="7 8" id="KW-0472">Membrane</keyword>
<protein>
    <recommendedName>
        <fullName evidence="9">Glycosyltransferase RgtA/B/C/D-like domain-containing protein</fullName>
    </recommendedName>
</protein>
<accession>A0A512H3M8</accession>
<dbReference type="GO" id="GO:0009103">
    <property type="term" value="P:lipopolysaccharide biosynthetic process"/>
    <property type="evidence" value="ECO:0007669"/>
    <property type="project" value="UniProtKB-ARBA"/>
</dbReference>
<name>A0A512H3M8_9PROT</name>
<dbReference type="AlphaFoldDB" id="A0A512H3M8"/>
<evidence type="ECO:0000259" key="9">
    <source>
        <dbReference type="Pfam" id="PF13231"/>
    </source>
</evidence>
<evidence type="ECO:0000256" key="4">
    <source>
        <dbReference type="ARBA" id="ARBA00022679"/>
    </source>
</evidence>
<evidence type="ECO:0000256" key="8">
    <source>
        <dbReference type="SAM" id="Phobius"/>
    </source>
</evidence>
<gene>
    <name evidence="10" type="ORF">ROR02_02000</name>
</gene>
<sequence>MERAALALAVLVPVTALLIQGGAWTGGRNDDAELLLHGQTLALAYDALNPPLVAWISWAFQQVLGPTLWAVRLPITLALIATAGLAGALARRLSPDPLVRALGTLAPFTLLHQGFYVSLNLSHSVFLTLGALAALVALIAATDRPTPGRFIVLGLVAGLALLTKYNAVVVLAALGLAGLAVEPVRRAIWGWKGMLAGLVAALVAGPVYGALALHPEGFAHLYQAKMGLSAPQPWPAGVGAGVLSVLSHGFSVLLPGAGLALVVFLPGVARRIRAQRRFVLGPEGEAAWPWRLAVLMPTLYAGLLAGVALIGQSRGYSAHHLLPVGLAMVPLVVALASQPPAGRAERILFLSLSLALAGAAPVALAHFTWRTAATCTGKCNIVLPYGDYARGLRGAGFTGGTVVQLTSVHALPLANLRAWFPDSRFVRPLDPQARVFVPPPRDPPGDCVVLWDPAVPPAPTPEALARALGLDPGELAGGHQGVVSGPLALSGRPGPTLAYALLPGAGARCP</sequence>
<dbReference type="Pfam" id="PF13231">
    <property type="entry name" value="PMT_2"/>
    <property type="match status" value="1"/>
</dbReference>
<feature type="transmembrane region" description="Helical" evidence="8">
    <location>
        <begin position="316"/>
        <end position="335"/>
    </location>
</feature>
<evidence type="ECO:0000256" key="1">
    <source>
        <dbReference type="ARBA" id="ARBA00004651"/>
    </source>
</evidence>
<comment type="caution">
    <text evidence="10">The sequence shown here is derived from an EMBL/GenBank/DDBJ whole genome shotgun (WGS) entry which is preliminary data.</text>
</comment>
<dbReference type="GO" id="GO:0016763">
    <property type="term" value="F:pentosyltransferase activity"/>
    <property type="evidence" value="ECO:0007669"/>
    <property type="project" value="TreeGrafter"/>
</dbReference>
<feature type="transmembrane region" description="Helical" evidence="8">
    <location>
        <begin position="347"/>
        <end position="369"/>
    </location>
</feature>
<dbReference type="PANTHER" id="PTHR33908">
    <property type="entry name" value="MANNOSYLTRANSFERASE YKCB-RELATED"/>
    <property type="match status" value="1"/>
</dbReference>
<reference evidence="10 11" key="1">
    <citation type="submission" date="2019-07" db="EMBL/GenBank/DDBJ databases">
        <title>Whole genome shotgun sequence of Rhodospirillum oryzae NBRC 107573.</title>
        <authorList>
            <person name="Hosoyama A."/>
            <person name="Uohara A."/>
            <person name="Ohji S."/>
            <person name="Ichikawa N."/>
        </authorList>
    </citation>
    <scope>NUCLEOTIDE SEQUENCE [LARGE SCALE GENOMIC DNA]</scope>
    <source>
        <strain evidence="10 11">NBRC 107573</strain>
    </source>
</reference>
<dbReference type="EMBL" id="BJZO01000003">
    <property type="protein sequence ID" value="GEO80069.1"/>
    <property type="molecule type" value="Genomic_DNA"/>
</dbReference>
<evidence type="ECO:0000256" key="3">
    <source>
        <dbReference type="ARBA" id="ARBA00022676"/>
    </source>
</evidence>
<dbReference type="InterPro" id="IPR038731">
    <property type="entry name" value="RgtA/B/C-like"/>
</dbReference>
<feature type="transmembrane region" description="Helical" evidence="8">
    <location>
        <begin position="252"/>
        <end position="269"/>
    </location>
</feature>
<dbReference type="RefSeq" id="WP_170244901.1">
    <property type="nucleotide sequence ID" value="NZ_BJZO01000003.1"/>
</dbReference>
<keyword evidence="2" id="KW-1003">Cell membrane</keyword>
<evidence type="ECO:0000256" key="5">
    <source>
        <dbReference type="ARBA" id="ARBA00022692"/>
    </source>
</evidence>
<feature type="transmembrane region" description="Helical" evidence="8">
    <location>
        <begin position="193"/>
        <end position="214"/>
    </location>
</feature>
<keyword evidence="3" id="KW-0328">Glycosyltransferase</keyword>
<keyword evidence="6 8" id="KW-1133">Transmembrane helix</keyword>
<evidence type="ECO:0000313" key="11">
    <source>
        <dbReference type="Proteomes" id="UP000321567"/>
    </source>
</evidence>
<keyword evidence="11" id="KW-1185">Reference proteome</keyword>
<evidence type="ECO:0000256" key="7">
    <source>
        <dbReference type="ARBA" id="ARBA00023136"/>
    </source>
</evidence>
<feature type="transmembrane region" description="Helical" evidence="8">
    <location>
        <begin position="290"/>
        <end position="310"/>
    </location>
</feature>
<keyword evidence="5 8" id="KW-0812">Transmembrane</keyword>
<dbReference type="InterPro" id="IPR050297">
    <property type="entry name" value="LipidA_mod_glycosyltrf_83"/>
</dbReference>
<dbReference type="PANTHER" id="PTHR33908:SF11">
    <property type="entry name" value="MEMBRANE PROTEIN"/>
    <property type="match status" value="1"/>
</dbReference>
<dbReference type="GO" id="GO:0005886">
    <property type="term" value="C:plasma membrane"/>
    <property type="evidence" value="ECO:0007669"/>
    <property type="project" value="UniProtKB-SubCell"/>
</dbReference>
<comment type="subcellular location">
    <subcellularLocation>
        <location evidence="1">Cell membrane</location>
        <topology evidence="1">Multi-pass membrane protein</topology>
    </subcellularLocation>
</comment>
<keyword evidence="4" id="KW-0808">Transferase</keyword>
<feature type="domain" description="Glycosyltransferase RgtA/B/C/D-like" evidence="9">
    <location>
        <begin position="49"/>
        <end position="204"/>
    </location>
</feature>
<evidence type="ECO:0000313" key="10">
    <source>
        <dbReference type="EMBL" id="GEO80069.1"/>
    </source>
</evidence>
<feature type="transmembrane region" description="Helical" evidence="8">
    <location>
        <begin position="152"/>
        <end position="181"/>
    </location>
</feature>
<feature type="transmembrane region" description="Helical" evidence="8">
    <location>
        <begin position="121"/>
        <end position="140"/>
    </location>
</feature>